<name>A0A938BS30_UNCEI</name>
<sequence>MPEIPLTRDTGTHARALGMGGAYVALSEDAGGLRYNPAGLARVMRPEFSGSFTDISRRMETDFEGVRARATLGRTHLTALGFVYPFPTYRGSMVIAFGYSAPALLDRDYVRRNYAGSAPADAVSEEIFEEGQVGEWSFGYAVDVSPTLSLGLRASWVNGGRKQDWLYRDENFDIHDFLDTDVRGFTGSLGAQTRIAQWGRAGLTVDLPRWLWIDGSVRDIPGEEAWTIDEDLTLPFSVAGGLSAAVQRLLLAADARYTDWTRIDYAGPLRYESGDRRRLAYRRTWNLHLGAEYLLDAVPSLGMRLRAGLALEPVPYRVLLEEIGVGDDGYARPLYREADFDPDRLTWTAGLGLLLQQSLTLDLAYARGGFKRSGVLLAEKETEQRLLVSAAFRLN</sequence>
<gene>
    <name evidence="1" type="ORF">FJY75_14265</name>
</gene>
<dbReference type="Proteomes" id="UP000748308">
    <property type="component" value="Unassembled WGS sequence"/>
</dbReference>
<evidence type="ECO:0000313" key="1">
    <source>
        <dbReference type="EMBL" id="MBM3319007.1"/>
    </source>
</evidence>
<dbReference type="EMBL" id="VGIY01000590">
    <property type="protein sequence ID" value="MBM3319007.1"/>
    <property type="molecule type" value="Genomic_DNA"/>
</dbReference>
<protein>
    <submittedName>
        <fullName evidence="1">Uncharacterized protein</fullName>
    </submittedName>
</protein>
<proteinExistence type="predicted"/>
<comment type="caution">
    <text evidence="1">The sequence shown here is derived from an EMBL/GenBank/DDBJ whole genome shotgun (WGS) entry which is preliminary data.</text>
</comment>
<evidence type="ECO:0000313" key="2">
    <source>
        <dbReference type="Proteomes" id="UP000748308"/>
    </source>
</evidence>
<dbReference type="Gene3D" id="2.40.160.60">
    <property type="entry name" value="Outer membrane protein transport protein (OMPP1/FadL/TodX)"/>
    <property type="match status" value="1"/>
</dbReference>
<dbReference type="SUPFAM" id="SSF56935">
    <property type="entry name" value="Porins"/>
    <property type="match status" value="1"/>
</dbReference>
<accession>A0A938BS30</accession>
<reference evidence="1" key="1">
    <citation type="submission" date="2019-03" db="EMBL/GenBank/DDBJ databases">
        <title>Lake Tanganyika Metagenome-Assembled Genomes (MAGs).</title>
        <authorList>
            <person name="Tran P."/>
        </authorList>
    </citation>
    <scope>NUCLEOTIDE SEQUENCE</scope>
    <source>
        <strain evidence="1">M_DeepCast_400m_m2_100</strain>
    </source>
</reference>
<organism evidence="1 2">
    <name type="scientific">Eiseniibacteriota bacterium</name>
    <dbReference type="NCBI Taxonomy" id="2212470"/>
    <lineage>
        <taxon>Bacteria</taxon>
        <taxon>Candidatus Eiseniibacteriota</taxon>
    </lineage>
</organism>
<dbReference type="AlphaFoldDB" id="A0A938BS30"/>